<evidence type="ECO:0000256" key="1">
    <source>
        <dbReference type="SAM" id="MobiDB-lite"/>
    </source>
</evidence>
<protein>
    <recommendedName>
        <fullName evidence="5">Adhesin domain-containing protein</fullName>
    </recommendedName>
</protein>
<evidence type="ECO:0000313" key="4">
    <source>
        <dbReference type="Proteomes" id="UP000576393"/>
    </source>
</evidence>
<evidence type="ECO:0008006" key="5">
    <source>
        <dbReference type="Google" id="ProtNLM"/>
    </source>
</evidence>
<feature type="chain" id="PRO_5038406019" description="Adhesin domain-containing protein" evidence="2">
    <location>
        <begin position="21"/>
        <end position="246"/>
    </location>
</feature>
<keyword evidence="2" id="KW-0732">Signal</keyword>
<name>A0A852UYI2_9ACTN</name>
<gene>
    <name evidence="3" type="ORF">HDA43_002372</name>
</gene>
<evidence type="ECO:0000256" key="2">
    <source>
        <dbReference type="SAM" id="SignalP"/>
    </source>
</evidence>
<evidence type="ECO:0000313" key="3">
    <source>
        <dbReference type="EMBL" id="NYF40213.1"/>
    </source>
</evidence>
<reference evidence="3 4" key="1">
    <citation type="submission" date="2020-07" db="EMBL/GenBank/DDBJ databases">
        <title>Sequencing the genomes of 1000 actinobacteria strains.</title>
        <authorList>
            <person name="Klenk H.-P."/>
        </authorList>
    </citation>
    <scope>NUCLEOTIDE SEQUENCE [LARGE SCALE GENOMIC DNA]</scope>
    <source>
        <strain evidence="3 4">DSM 45763</strain>
    </source>
</reference>
<accession>A0A852UYI2</accession>
<dbReference type="AlphaFoldDB" id="A0A852UYI2"/>
<dbReference type="RefSeq" id="WP_179819751.1">
    <property type="nucleotide sequence ID" value="NZ_JACCCO010000001.1"/>
</dbReference>
<dbReference type="Proteomes" id="UP000576393">
    <property type="component" value="Unassembled WGS sequence"/>
</dbReference>
<feature type="signal peptide" evidence="2">
    <location>
        <begin position="1"/>
        <end position="20"/>
    </location>
</feature>
<comment type="caution">
    <text evidence="3">The sequence shown here is derived from an EMBL/GenBank/DDBJ whole genome shotgun (WGS) entry which is preliminary data.</text>
</comment>
<dbReference type="EMBL" id="JACCCO010000001">
    <property type="protein sequence ID" value="NYF40213.1"/>
    <property type="molecule type" value="Genomic_DNA"/>
</dbReference>
<feature type="region of interest" description="Disordered" evidence="1">
    <location>
        <begin position="27"/>
        <end position="48"/>
    </location>
</feature>
<organism evidence="3 4">
    <name type="scientific">Streptosporangium sandarakinum</name>
    <dbReference type="NCBI Taxonomy" id="1260955"/>
    <lineage>
        <taxon>Bacteria</taxon>
        <taxon>Bacillati</taxon>
        <taxon>Actinomycetota</taxon>
        <taxon>Actinomycetes</taxon>
        <taxon>Streptosporangiales</taxon>
        <taxon>Streptosporangiaceae</taxon>
        <taxon>Streptosporangium</taxon>
    </lineage>
</organism>
<keyword evidence="4" id="KW-1185">Reference proteome</keyword>
<sequence length="246" mass="24480">MTVIAAVLLATGLVVSGCEAGNAGVPGDLGGPAAPPGGPAGPERHETVSYDVNGPLTGLRVATGGTIEVTETSRSGAHVTESLRWTDRRPVTRHPVLDGTLTLDHTCPPVSDGIGRTCVVDYRVEIPRGLRVRADSGAGPIGLHGLSGPVEASSGAGDVVADGLTGRQVAAATGAGAVRLGFAGPPDAVDVRTGTGDGVVRLPPGTYRVVTGTATGLTRVAITDDPASPRLVRVLSGTGNIDVSPA</sequence>
<proteinExistence type="predicted"/>